<evidence type="ECO:0000256" key="3">
    <source>
        <dbReference type="ARBA" id="ARBA00022598"/>
    </source>
</evidence>
<dbReference type="PANTHER" id="PTHR45674">
    <property type="entry name" value="DNA LIGASE 1/3 FAMILY MEMBER"/>
    <property type="match status" value="1"/>
</dbReference>
<keyword evidence="7" id="KW-0539">Nucleus</keyword>
<dbReference type="PROSITE" id="PS00697">
    <property type="entry name" value="DNA_LIGASE_A1"/>
    <property type="match status" value="1"/>
</dbReference>
<dbReference type="Gene3D" id="2.40.50.140">
    <property type="entry name" value="Nucleic acid-binding proteins"/>
    <property type="match status" value="1"/>
</dbReference>
<comment type="similarity">
    <text evidence="2">Belongs to the ATP-dependent DNA ligase family.</text>
</comment>
<organism evidence="9 10">
    <name type="scientific">Ditylenchus dipsaci</name>
    <dbReference type="NCBI Taxonomy" id="166011"/>
    <lineage>
        <taxon>Eukaryota</taxon>
        <taxon>Metazoa</taxon>
        <taxon>Ecdysozoa</taxon>
        <taxon>Nematoda</taxon>
        <taxon>Chromadorea</taxon>
        <taxon>Rhabditida</taxon>
        <taxon>Tylenchina</taxon>
        <taxon>Tylenchomorpha</taxon>
        <taxon>Sphaerularioidea</taxon>
        <taxon>Anguinidae</taxon>
        <taxon>Anguininae</taxon>
        <taxon>Ditylenchus</taxon>
    </lineage>
</organism>
<evidence type="ECO:0000256" key="5">
    <source>
        <dbReference type="ARBA" id="ARBA00022741"/>
    </source>
</evidence>
<dbReference type="InterPro" id="IPR012309">
    <property type="entry name" value="DNA_ligase_ATP-dep_C"/>
</dbReference>
<dbReference type="CDD" id="cd07900">
    <property type="entry name" value="Adenylation_DNA_ligase_I_Euk"/>
    <property type="match status" value="1"/>
</dbReference>
<sequence>MSLTPGKCFKPMLAHPSKGIDEVLKKFGGKDDFACEWKYDGERIQVHRTQAGKVQLFSRNQLETTNKYPDVVERLSKCLAPGTKDFIADGEVVAWDVDKATILPFQTLSTRKRKAADSNSVKVQVVIFLFDLIYVNGKSLVDLPFRQRRQQLHQKLIQVPGSVFFVTSMDTKDPEEIGDFLQDAVRGSCEGLMLKTLDSPYLVVIGGYNGEGRRQTVYGAYLLAVYDSKSKEYQTICKVGTGFTDNDLRKQFKEFGKLRIKEPLSNYAYHRSLEPDFWFEPKVVWEIKAYGLTISPRHCAAKGLVDPAKGLSLRFPRFLRVRDDKKVEDATGPEQLNEMYKKQEDVANFVYKPADENDDEEEDIS</sequence>
<dbReference type="PANTHER" id="PTHR45674:SF4">
    <property type="entry name" value="DNA LIGASE 1"/>
    <property type="match status" value="1"/>
</dbReference>
<evidence type="ECO:0000313" key="10">
    <source>
        <dbReference type="WBParaSite" id="jg22159"/>
    </source>
</evidence>
<accession>A0A915DQU5</accession>
<keyword evidence="5" id="KW-0547">Nucleotide-binding</keyword>
<evidence type="ECO:0000256" key="6">
    <source>
        <dbReference type="ARBA" id="ARBA00022840"/>
    </source>
</evidence>
<dbReference type="FunFam" id="3.30.470.30:FF:000002">
    <property type="entry name" value="DNA ligase"/>
    <property type="match status" value="1"/>
</dbReference>
<feature type="domain" description="ATP-dependent DNA ligase family profile" evidence="8">
    <location>
        <begin position="118"/>
        <end position="222"/>
    </location>
</feature>
<dbReference type="GO" id="GO:0006310">
    <property type="term" value="P:DNA recombination"/>
    <property type="evidence" value="ECO:0007669"/>
    <property type="project" value="InterPro"/>
</dbReference>
<dbReference type="GO" id="GO:0005634">
    <property type="term" value="C:nucleus"/>
    <property type="evidence" value="ECO:0007669"/>
    <property type="project" value="UniProtKB-SubCell"/>
</dbReference>
<reference evidence="10" key="1">
    <citation type="submission" date="2022-11" db="UniProtKB">
        <authorList>
            <consortium name="WormBaseParasite"/>
        </authorList>
    </citation>
    <scope>IDENTIFICATION</scope>
</reference>
<dbReference type="Gene3D" id="3.30.470.30">
    <property type="entry name" value="DNA ligase/mRNA capping enzyme"/>
    <property type="match status" value="1"/>
</dbReference>
<dbReference type="AlphaFoldDB" id="A0A915DQU5"/>
<dbReference type="CDD" id="cd07969">
    <property type="entry name" value="OBF_DNA_ligase_I"/>
    <property type="match status" value="1"/>
</dbReference>
<dbReference type="InterPro" id="IPR012340">
    <property type="entry name" value="NA-bd_OB-fold"/>
</dbReference>
<evidence type="ECO:0000259" key="8">
    <source>
        <dbReference type="PROSITE" id="PS50160"/>
    </source>
</evidence>
<keyword evidence="3" id="KW-0436">Ligase</keyword>
<dbReference type="InterPro" id="IPR012310">
    <property type="entry name" value="DNA_ligase_ATP-dep_cent"/>
</dbReference>
<name>A0A915DQU5_9BILA</name>
<protein>
    <submittedName>
        <fullName evidence="10">ATP-dependent DNA ligase family profile domain-containing protein</fullName>
    </submittedName>
</protein>
<dbReference type="Pfam" id="PF04679">
    <property type="entry name" value="DNA_ligase_A_C"/>
    <property type="match status" value="1"/>
</dbReference>
<proteinExistence type="inferred from homology"/>
<dbReference type="FunFam" id="2.40.50.140:FF:000062">
    <property type="entry name" value="DNA ligase"/>
    <property type="match status" value="1"/>
</dbReference>
<dbReference type="InterPro" id="IPR050191">
    <property type="entry name" value="ATP-dep_DNA_ligase"/>
</dbReference>
<dbReference type="SUPFAM" id="SSF56091">
    <property type="entry name" value="DNA ligase/mRNA capping enzyme, catalytic domain"/>
    <property type="match status" value="1"/>
</dbReference>
<evidence type="ECO:0000256" key="1">
    <source>
        <dbReference type="ARBA" id="ARBA00004123"/>
    </source>
</evidence>
<evidence type="ECO:0000256" key="7">
    <source>
        <dbReference type="ARBA" id="ARBA00023242"/>
    </source>
</evidence>
<dbReference type="GO" id="GO:0005739">
    <property type="term" value="C:mitochondrion"/>
    <property type="evidence" value="ECO:0007669"/>
    <property type="project" value="TreeGrafter"/>
</dbReference>
<evidence type="ECO:0000256" key="2">
    <source>
        <dbReference type="ARBA" id="ARBA00007572"/>
    </source>
</evidence>
<dbReference type="SUPFAM" id="SSF50249">
    <property type="entry name" value="Nucleic acid-binding proteins"/>
    <property type="match status" value="1"/>
</dbReference>
<dbReference type="Pfam" id="PF01068">
    <property type="entry name" value="DNA_ligase_A_M"/>
    <property type="match status" value="1"/>
</dbReference>
<keyword evidence="6" id="KW-0067">ATP-binding</keyword>
<evidence type="ECO:0000256" key="4">
    <source>
        <dbReference type="ARBA" id="ARBA00022705"/>
    </source>
</evidence>
<dbReference type="GO" id="GO:0005524">
    <property type="term" value="F:ATP binding"/>
    <property type="evidence" value="ECO:0007669"/>
    <property type="project" value="UniProtKB-KW"/>
</dbReference>
<dbReference type="Proteomes" id="UP000887574">
    <property type="component" value="Unplaced"/>
</dbReference>
<keyword evidence="9" id="KW-1185">Reference proteome</keyword>
<dbReference type="PROSITE" id="PS50160">
    <property type="entry name" value="DNA_LIGASE_A3"/>
    <property type="match status" value="1"/>
</dbReference>
<evidence type="ECO:0000313" key="9">
    <source>
        <dbReference type="Proteomes" id="UP000887574"/>
    </source>
</evidence>
<dbReference type="InterPro" id="IPR016059">
    <property type="entry name" value="DNA_ligase_ATP-dep_CS"/>
</dbReference>
<comment type="subcellular location">
    <subcellularLocation>
        <location evidence="1">Nucleus</location>
    </subcellularLocation>
</comment>
<dbReference type="GO" id="GO:1903461">
    <property type="term" value="P:Okazaki fragment processing involved in mitotic DNA replication"/>
    <property type="evidence" value="ECO:0007669"/>
    <property type="project" value="TreeGrafter"/>
</dbReference>
<dbReference type="GO" id="GO:0006281">
    <property type="term" value="P:DNA repair"/>
    <property type="evidence" value="ECO:0007669"/>
    <property type="project" value="InterPro"/>
</dbReference>
<keyword evidence="4" id="KW-0235">DNA replication</keyword>
<dbReference type="GO" id="GO:0003910">
    <property type="term" value="F:DNA ligase (ATP) activity"/>
    <property type="evidence" value="ECO:0007669"/>
    <property type="project" value="InterPro"/>
</dbReference>
<dbReference type="WBParaSite" id="jg22159">
    <property type="protein sequence ID" value="jg22159"/>
    <property type="gene ID" value="jg22159"/>
</dbReference>